<dbReference type="Proteomes" id="UP000604046">
    <property type="component" value="Unassembled WGS sequence"/>
</dbReference>
<dbReference type="OrthoDB" id="443013at2759"/>
<keyword evidence="3" id="KW-1185">Reference proteome</keyword>
<protein>
    <submittedName>
        <fullName evidence="2">Uncharacterized protein</fullName>
    </submittedName>
</protein>
<organism evidence="2 3">
    <name type="scientific">Symbiodinium natans</name>
    <dbReference type="NCBI Taxonomy" id="878477"/>
    <lineage>
        <taxon>Eukaryota</taxon>
        <taxon>Sar</taxon>
        <taxon>Alveolata</taxon>
        <taxon>Dinophyceae</taxon>
        <taxon>Suessiales</taxon>
        <taxon>Symbiodiniaceae</taxon>
        <taxon>Symbiodinium</taxon>
    </lineage>
</organism>
<feature type="compositionally biased region" description="Low complexity" evidence="1">
    <location>
        <begin position="98"/>
        <end position="114"/>
    </location>
</feature>
<feature type="region of interest" description="Disordered" evidence="1">
    <location>
        <begin position="332"/>
        <end position="369"/>
    </location>
</feature>
<feature type="compositionally biased region" description="Basic and acidic residues" evidence="1">
    <location>
        <begin position="345"/>
        <end position="369"/>
    </location>
</feature>
<sequence>MLSEPVTRRRGTEGRRGSAPARPRGAAPRQRRGTEPRSQSQSRGSPRPGWDEDTRAPTLFDTRLRRHIFQPYSRAAVESVMAGPRMPRPRTIPATALRTAPAPQTVQPAQPARPKQQKQPKHQKHQKPGQLRRRLQVAPRTDRPESGVRPSEEVPEAPQPPAQAPSDSKETTSDPSGWPPPLLPFQVLPVTPGPEQLQVTHMQRRHAVASLSEKLAILLPDPQEPSRAGQVLLMPPVPAHDPIDHVEQKREIPIKLVDVPTMPAKAQSLSQKLSALLGPEHPPCPSPQRRRDVAPGALLQQNAAEVVRKVDFLTDGVLEHLLGDALHRLDALPEKRQQHSMRSVPSDDRRPQPRHEEADGQTRDPRAESLEKLVQHAEDKLEMLEHELKLTYLQQEPAAGRSPKQEARHLHVSSCPDSEEEEEEEDRA</sequence>
<feature type="region of interest" description="Disordered" evidence="1">
    <location>
        <begin position="1"/>
        <end position="190"/>
    </location>
</feature>
<gene>
    <name evidence="2" type="ORF">SNAT2548_LOCUS23485</name>
</gene>
<feature type="compositionally biased region" description="Low complexity" evidence="1">
    <location>
        <begin position="36"/>
        <end position="48"/>
    </location>
</feature>
<proteinExistence type="predicted"/>
<comment type="caution">
    <text evidence="2">The sequence shown here is derived from an EMBL/GenBank/DDBJ whole genome shotgun (WGS) entry which is preliminary data.</text>
</comment>
<feature type="compositionally biased region" description="Basic and acidic residues" evidence="1">
    <location>
        <begin position="1"/>
        <end position="16"/>
    </location>
</feature>
<dbReference type="AlphaFoldDB" id="A0A812REJ6"/>
<accession>A0A812REJ6</accession>
<feature type="compositionally biased region" description="Basic and acidic residues" evidence="1">
    <location>
        <begin position="140"/>
        <end position="152"/>
    </location>
</feature>
<feature type="compositionally biased region" description="Low complexity" evidence="1">
    <location>
        <begin position="17"/>
        <end position="28"/>
    </location>
</feature>
<feature type="compositionally biased region" description="Basic residues" evidence="1">
    <location>
        <begin position="115"/>
        <end position="135"/>
    </location>
</feature>
<evidence type="ECO:0000313" key="2">
    <source>
        <dbReference type="EMBL" id="CAE7432045.1"/>
    </source>
</evidence>
<evidence type="ECO:0000256" key="1">
    <source>
        <dbReference type="SAM" id="MobiDB-lite"/>
    </source>
</evidence>
<name>A0A812REJ6_9DINO</name>
<feature type="compositionally biased region" description="Acidic residues" evidence="1">
    <location>
        <begin position="417"/>
        <end position="428"/>
    </location>
</feature>
<feature type="region of interest" description="Disordered" evidence="1">
    <location>
        <begin position="394"/>
        <end position="428"/>
    </location>
</feature>
<dbReference type="EMBL" id="CAJNDS010002324">
    <property type="protein sequence ID" value="CAE7432045.1"/>
    <property type="molecule type" value="Genomic_DNA"/>
</dbReference>
<evidence type="ECO:0000313" key="3">
    <source>
        <dbReference type="Proteomes" id="UP000604046"/>
    </source>
</evidence>
<reference evidence="2" key="1">
    <citation type="submission" date="2021-02" db="EMBL/GenBank/DDBJ databases">
        <authorList>
            <person name="Dougan E. K."/>
            <person name="Rhodes N."/>
            <person name="Thang M."/>
            <person name="Chan C."/>
        </authorList>
    </citation>
    <scope>NUCLEOTIDE SEQUENCE</scope>
</reference>